<feature type="transmembrane region" description="Helical" evidence="7">
    <location>
        <begin position="103"/>
        <end position="135"/>
    </location>
</feature>
<dbReference type="SUPFAM" id="SSF82689">
    <property type="entry name" value="Mechanosensitive channel protein MscS (YggB), C-terminal domain"/>
    <property type="match status" value="1"/>
</dbReference>
<dbReference type="Gene3D" id="3.30.70.100">
    <property type="match status" value="1"/>
</dbReference>
<dbReference type="Pfam" id="PF21082">
    <property type="entry name" value="MS_channel_3rd"/>
    <property type="match status" value="1"/>
</dbReference>
<dbReference type="PANTHER" id="PTHR30221">
    <property type="entry name" value="SMALL-CONDUCTANCE MECHANOSENSITIVE CHANNEL"/>
    <property type="match status" value="1"/>
</dbReference>
<protein>
    <submittedName>
        <fullName evidence="10">Mechanosensitive ion channel family protein</fullName>
    </submittedName>
</protein>
<feature type="domain" description="Mechanosensitive ion channel MscS" evidence="8">
    <location>
        <begin position="122"/>
        <end position="187"/>
    </location>
</feature>
<dbReference type="PROSITE" id="PS01246">
    <property type="entry name" value="UPF0003"/>
    <property type="match status" value="1"/>
</dbReference>
<keyword evidence="5 7" id="KW-1133">Transmembrane helix</keyword>
<keyword evidence="4 7" id="KW-0812">Transmembrane</keyword>
<dbReference type="InterPro" id="IPR006686">
    <property type="entry name" value="MscS_channel_CS"/>
</dbReference>
<evidence type="ECO:0000256" key="7">
    <source>
        <dbReference type="SAM" id="Phobius"/>
    </source>
</evidence>
<evidence type="ECO:0000256" key="5">
    <source>
        <dbReference type="ARBA" id="ARBA00022989"/>
    </source>
</evidence>
<accession>A0A3E1P994</accession>
<evidence type="ECO:0000259" key="8">
    <source>
        <dbReference type="Pfam" id="PF00924"/>
    </source>
</evidence>
<name>A0A3E1P994_9BACT</name>
<keyword evidence="6 7" id="KW-0472">Membrane</keyword>
<evidence type="ECO:0000256" key="3">
    <source>
        <dbReference type="ARBA" id="ARBA00022475"/>
    </source>
</evidence>
<sequence length="279" mass="31277">MIAKTGMIFHIVFIKKGFIMMDKMLQNAYHWIVLYGPRIALALFVLLAGQWVIHVVKKWLLKTLMKHREDTTLRPFLTGLITTTLQVFLLLGVMQMLDIRMTIFAALVGSIGVAAGLALSGTLQNFTSGIIILLLKPYKAGDTIMAQGQTGIVSSIQLFNTIIITTDNRAVIIPNSKLSNEVIINHSSTETRRIEIDLKLSYAYPPDQVKPIVLKVATETPNVHNDPKPEAIVSNLEPDGWHIMIYAWTTQEEFDETKFDLNARVIHTLRDNGIKLPGM</sequence>
<evidence type="ECO:0000256" key="4">
    <source>
        <dbReference type="ARBA" id="ARBA00022692"/>
    </source>
</evidence>
<dbReference type="EMBL" id="QTJV01000001">
    <property type="protein sequence ID" value="RFM36753.1"/>
    <property type="molecule type" value="Genomic_DNA"/>
</dbReference>
<feature type="transmembrane region" description="Helical" evidence="7">
    <location>
        <begin position="76"/>
        <end position="97"/>
    </location>
</feature>
<dbReference type="GO" id="GO:0008381">
    <property type="term" value="F:mechanosensitive monoatomic ion channel activity"/>
    <property type="evidence" value="ECO:0007669"/>
    <property type="project" value="InterPro"/>
</dbReference>
<dbReference type="Gene3D" id="1.10.287.1260">
    <property type="match status" value="1"/>
</dbReference>
<feature type="domain" description="Mechanosensitive ion channel MscS C-terminal" evidence="9">
    <location>
        <begin position="194"/>
        <end position="275"/>
    </location>
</feature>
<dbReference type="Pfam" id="PF00924">
    <property type="entry name" value="MS_channel_2nd"/>
    <property type="match status" value="1"/>
</dbReference>
<comment type="similarity">
    <text evidence="2">Belongs to the MscS (TC 1.A.23) family.</text>
</comment>
<evidence type="ECO:0000256" key="1">
    <source>
        <dbReference type="ARBA" id="ARBA00004651"/>
    </source>
</evidence>
<dbReference type="InterPro" id="IPR049278">
    <property type="entry name" value="MS_channel_C"/>
</dbReference>
<dbReference type="InterPro" id="IPR011014">
    <property type="entry name" value="MscS_channel_TM-2"/>
</dbReference>
<feature type="transmembrane region" description="Helical" evidence="7">
    <location>
        <begin position="28"/>
        <end position="56"/>
    </location>
</feature>
<keyword evidence="11" id="KW-1185">Reference proteome</keyword>
<dbReference type="Gene3D" id="2.30.30.60">
    <property type="match status" value="1"/>
</dbReference>
<dbReference type="SUPFAM" id="SSF50182">
    <property type="entry name" value="Sm-like ribonucleoproteins"/>
    <property type="match status" value="1"/>
</dbReference>
<gene>
    <name evidence="10" type="ORF">DXN04_04430</name>
</gene>
<comment type="subcellular location">
    <subcellularLocation>
        <location evidence="1">Cell membrane</location>
        <topology evidence="1">Multi-pass membrane protein</topology>
    </subcellularLocation>
</comment>
<dbReference type="InterPro" id="IPR011066">
    <property type="entry name" value="MscS_channel_C_sf"/>
</dbReference>
<comment type="caution">
    <text evidence="10">The sequence shown here is derived from an EMBL/GenBank/DDBJ whole genome shotgun (WGS) entry which is preliminary data.</text>
</comment>
<evidence type="ECO:0000256" key="6">
    <source>
        <dbReference type="ARBA" id="ARBA00023136"/>
    </source>
</evidence>
<dbReference type="InterPro" id="IPR023408">
    <property type="entry name" value="MscS_beta-dom_sf"/>
</dbReference>
<dbReference type="AlphaFoldDB" id="A0A3E1P994"/>
<organism evidence="10 11">
    <name type="scientific">Chitinophaga silvisoli</name>
    <dbReference type="NCBI Taxonomy" id="2291814"/>
    <lineage>
        <taxon>Bacteria</taxon>
        <taxon>Pseudomonadati</taxon>
        <taxon>Bacteroidota</taxon>
        <taxon>Chitinophagia</taxon>
        <taxon>Chitinophagales</taxon>
        <taxon>Chitinophagaceae</taxon>
        <taxon>Chitinophaga</taxon>
    </lineage>
</organism>
<dbReference type="GO" id="GO:0005886">
    <property type="term" value="C:plasma membrane"/>
    <property type="evidence" value="ECO:0007669"/>
    <property type="project" value="UniProtKB-SubCell"/>
</dbReference>
<dbReference type="PANTHER" id="PTHR30221:SF1">
    <property type="entry name" value="SMALL-CONDUCTANCE MECHANOSENSITIVE CHANNEL"/>
    <property type="match status" value="1"/>
</dbReference>
<dbReference type="InterPro" id="IPR006685">
    <property type="entry name" value="MscS_channel_2nd"/>
</dbReference>
<reference evidence="10 11" key="1">
    <citation type="submission" date="2018-08" db="EMBL/GenBank/DDBJ databases">
        <title>Chitinophaga sp. K20C18050901, a novel bacterium isolated from forest soil.</title>
        <authorList>
            <person name="Wang C."/>
        </authorList>
    </citation>
    <scope>NUCLEOTIDE SEQUENCE [LARGE SCALE GENOMIC DNA]</scope>
    <source>
        <strain evidence="10 11">K20C18050901</strain>
    </source>
</reference>
<evidence type="ECO:0000313" key="10">
    <source>
        <dbReference type="EMBL" id="RFM36753.1"/>
    </source>
</evidence>
<dbReference type="InterPro" id="IPR010920">
    <property type="entry name" value="LSM_dom_sf"/>
</dbReference>
<dbReference type="Proteomes" id="UP000261174">
    <property type="component" value="Unassembled WGS sequence"/>
</dbReference>
<dbReference type="InterPro" id="IPR045275">
    <property type="entry name" value="MscS_archaea/bacteria_type"/>
</dbReference>
<dbReference type="SUPFAM" id="SSF82861">
    <property type="entry name" value="Mechanosensitive channel protein MscS (YggB), transmembrane region"/>
    <property type="match status" value="1"/>
</dbReference>
<keyword evidence="3" id="KW-1003">Cell membrane</keyword>
<proteinExistence type="inferred from homology"/>
<evidence type="ECO:0000259" key="9">
    <source>
        <dbReference type="Pfam" id="PF21082"/>
    </source>
</evidence>
<evidence type="ECO:0000256" key="2">
    <source>
        <dbReference type="ARBA" id="ARBA00008017"/>
    </source>
</evidence>
<evidence type="ECO:0000313" key="11">
    <source>
        <dbReference type="Proteomes" id="UP000261174"/>
    </source>
</evidence>